<dbReference type="PROSITE" id="PS50893">
    <property type="entry name" value="ABC_TRANSPORTER_2"/>
    <property type="match status" value="1"/>
</dbReference>
<dbReference type="FunFam" id="3.40.50.300:FF:000042">
    <property type="entry name" value="Maltose/maltodextrin ABC transporter, ATP-binding protein"/>
    <property type="match status" value="1"/>
</dbReference>
<dbReference type="InterPro" id="IPR027417">
    <property type="entry name" value="P-loop_NTPase"/>
</dbReference>
<dbReference type="EC" id="3.6.3.31" evidence="6"/>
<name>A8LQI9_DINSH</name>
<dbReference type="InterPro" id="IPR013611">
    <property type="entry name" value="Transp-assoc_OB_typ2"/>
</dbReference>
<dbReference type="GO" id="GO:0043190">
    <property type="term" value="C:ATP-binding cassette (ABC) transporter complex"/>
    <property type="evidence" value="ECO:0007669"/>
    <property type="project" value="InterPro"/>
</dbReference>
<accession>A8LQI9</accession>
<dbReference type="eggNOG" id="COG3842">
    <property type="taxonomic scope" value="Bacteria"/>
</dbReference>
<dbReference type="Pfam" id="PF00005">
    <property type="entry name" value="ABC_tran"/>
    <property type="match status" value="1"/>
</dbReference>
<protein>
    <submittedName>
        <fullName evidence="6">Spermidine/putrescine import ATP-binding protein</fullName>
        <ecNumber evidence="6">3.6.3.31</ecNumber>
    </submittedName>
</protein>
<gene>
    <name evidence="6" type="primary">potA2</name>
    <name evidence="6" type="ordered locus">Dshi_2120</name>
</gene>
<dbReference type="Gene3D" id="2.40.50.140">
    <property type="entry name" value="Nucleic acid-binding proteins"/>
    <property type="match status" value="1"/>
</dbReference>
<organism evidence="6 7">
    <name type="scientific">Dinoroseobacter shibae (strain DSM 16493 / NCIMB 14021 / DFL 12)</name>
    <dbReference type="NCBI Taxonomy" id="398580"/>
    <lineage>
        <taxon>Bacteria</taxon>
        <taxon>Pseudomonadati</taxon>
        <taxon>Pseudomonadota</taxon>
        <taxon>Alphaproteobacteria</taxon>
        <taxon>Rhodobacterales</taxon>
        <taxon>Roseobacteraceae</taxon>
        <taxon>Dinoroseobacter</taxon>
    </lineage>
</organism>
<evidence type="ECO:0000256" key="1">
    <source>
        <dbReference type="ARBA" id="ARBA00005417"/>
    </source>
</evidence>
<evidence type="ECO:0000256" key="4">
    <source>
        <dbReference type="ARBA" id="ARBA00022840"/>
    </source>
</evidence>
<proteinExistence type="inferred from homology"/>
<dbReference type="PANTHER" id="PTHR42781:SF4">
    <property type="entry name" value="SPERMIDINE_PUTRESCINE IMPORT ATP-BINDING PROTEIN POTA"/>
    <property type="match status" value="1"/>
</dbReference>
<evidence type="ECO:0000256" key="3">
    <source>
        <dbReference type="ARBA" id="ARBA00022741"/>
    </source>
</evidence>
<dbReference type="SUPFAM" id="SSF50331">
    <property type="entry name" value="MOP-like"/>
    <property type="match status" value="1"/>
</dbReference>
<keyword evidence="2" id="KW-0813">Transport</keyword>
<dbReference type="HOGENOM" id="CLU_000604_1_1_5"/>
<feature type="domain" description="ABC transporter" evidence="5">
    <location>
        <begin position="15"/>
        <end position="245"/>
    </location>
</feature>
<evidence type="ECO:0000313" key="7">
    <source>
        <dbReference type="Proteomes" id="UP000006833"/>
    </source>
</evidence>
<dbReference type="GO" id="GO:0016887">
    <property type="term" value="F:ATP hydrolysis activity"/>
    <property type="evidence" value="ECO:0007669"/>
    <property type="project" value="InterPro"/>
</dbReference>
<sequence>MKANAQMDQSSEPIVKFDNVVKRFGSFTAVKKADFEIGRGEFLAIMGSSGCGKTTTLRMLAGLEDPTEGAIYLDGEQVNGKATWDRDTPMVWQSLALFPFLTVQENVEFALKMRGIGKEERRQRADKWLDKMQITEFADRNINQLSGGQKQRVALARALVTEPKILLLDEPLSALDAHLKVRMQSVLSNLQKDLGITFVYVTHSMSEAFSMADRVVIMSRGQIEQIGTPEEIYREPHNRFVAEFLGSANIFDGVVEGPAEDGGWRVSYEGGETVLDKSELAEARKGQAVTFIVSAENMQLSLPDSGQPGIAASVAGEEFIGGTAMVFLETATGQELKVQKTHEELSQLDLHAGSRIIVHWAPDSCHVLPGETGARN</sequence>
<keyword evidence="3" id="KW-0547">Nucleotide-binding</keyword>
<dbReference type="InterPro" id="IPR012340">
    <property type="entry name" value="NA-bd_OB-fold"/>
</dbReference>
<dbReference type="SMART" id="SM00382">
    <property type="entry name" value="AAA"/>
    <property type="match status" value="1"/>
</dbReference>
<dbReference type="PROSITE" id="PS00211">
    <property type="entry name" value="ABC_TRANSPORTER_1"/>
    <property type="match status" value="1"/>
</dbReference>
<dbReference type="KEGG" id="dsh:Dshi_2120"/>
<dbReference type="GO" id="GO:0005524">
    <property type="term" value="F:ATP binding"/>
    <property type="evidence" value="ECO:0007669"/>
    <property type="project" value="UniProtKB-KW"/>
</dbReference>
<dbReference type="SUPFAM" id="SSF52540">
    <property type="entry name" value="P-loop containing nucleoside triphosphate hydrolases"/>
    <property type="match status" value="1"/>
</dbReference>
<dbReference type="InterPro" id="IPR003593">
    <property type="entry name" value="AAA+_ATPase"/>
</dbReference>
<dbReference type="InterPro" id="IPR003439">
    <property type="entry name" value="ABC_transporter-like_ATP-bd"/>
</dbReference>
<dbReference type="InterPro" id="IPR017871">
    <property type="entry name" value="ABC_transporter-like_CS"/>
</dbReference>
<reference evidence="7" key="1">
    <citation type="journal article" date="2010" name="ISME J.">
        <title>The complete genome sequence of the algal symbiont Dinoroseobacter shibae: a hitchhiker's guide to life in the sea.</title>
        <authorList>
            <person name="Wagner-Dobler I."/>
            <person name="Ballhausen B."/>
            <person name="Berger M."/>
            <person name="Brinkhoff T."/>
            <person name="Buchholz I."/>
            <person name="Bunk B."/>
            <person name="Cypionka H."/>
            <person name="Daniel R."/>
            <person name="Drepper T."/>
            <person name="Gerdts G."/>
            <person name="Hahnke S."/>
            <person name="Han C."/>
            <person name="Jahn D."/>
            <person name="Kalhoefer D."/>
            <person name="Kiss H."/>
            <person name="Klenk H.P."/>
            <person name="Kyrpides N."/>
            <person name="Liebl W."/>
            <person name="Liesegang H."/>
            <person name="Meincke L."/>
            <person name="Pati A."/>
            <person name="Petersen J."/>
            <person name="Piekarski T."/>
            <person name="Pommerenke C."/>
            <person name="Pradella S."/>
            <person name="Pukall R."/>
            <person name="Rabus R."/>
            <person name="Stackebrandt E."/>
            <person name="Thole S."/>
            <person name="Thompson L."/>
            <person name="Tielen P."/>
            <person name="Tomasch J."/>
            <person name="von Jan M."/>
            <person name="Wanphrut N."/>
            <person name="Wichels A."/>
            <person name="Zech H."/>
            <person name="Simon M."/>
        </authorList>
    </citation>
    <scope>NUCLEOTIDE SEQUENCE [LARGE SCALE GENOMIC DNA]</scope>
    <source>
        <strain evidence="7">DSM 16493 / NCIMB 14021 / DFL 12</strain>
    </source>
</reference>
<dbReference type="GO" id="GO:0140359">
    <property type="term" value="F:ABC-type transporter activity"/>
    <property type="evidence" value="ECO:0007669"/>
    <property type="project" value="UniProtKB-ARBA"/>
</dbReference>
<dbReference type="STRING" id="398580.Dshi_2120"/>
<dbReference type="PANTHER" id="PTHR42781">
    <property type="entry name" value="SPERMIDINE/PUTRESCINE IMPORT ATP-BINDING PROTEIN POTA"/>
    <property type="match status" value="1"/>
</dbReference>
<dbReference type="Pfam" id="PF08402">
    <property type="entry name" value="TOBE_2"/>
    <property type="match status" value="1"/>
</dbReference>
<evidence type="ECO:0000256" key="2">
    <source>
        <dbReference type="ARBA" id="ARBA00022448"/>
    </source>
</evidence>
<dbReference type="Gene3D" id="2.40.50.100">
    <property type="match status" value="1"/>
</dbReference>
<evidence type="ECO:0000259" key="5">
    <source>
        <dbReference type="PROSITE" id="PS50893"/>
    </source>
</evidence>
<keyword evidence="4 6" id="KW-0067">ATP-binding</keyword>
<keyword evidence="7" id="KW-1185">Reference proteome</keyword>
<dbReference type="InterPro" id="IPR050093">
    <property type="entry name" value="ABC_SmlMolc_Importer"/>
</dbReference>
<dbReference type="RefSeq" id="WP_012178788.1">
    <property type="nucleotide sequence ID" value="NC_009952.1"/>
</dbReference>
<evidence type="ECO:0000313" key="6">
    <source>
        <dbReference type="EMBL" id="ABV93856.1"/>
    </source>
</evidence>
<dbReference type="Gene3D" id="3.40.50.300">
    <property type="entry name" value="P-loop containing nucleotide triphosphate hydrolases"/>
    <property type="match status" value="1"/>
</dbReference>
<keyword evidence="6" id="KW-0378">Hydrolase</keyword>
<comment type="similarity">
    <text evidence="1">Belongs to the ABC transporter superfamily.</text>
</comment>
<dbReference type="Proteomes" id="UP000006833">
    <property type="component" value="Chromosome"/>
</dbReference>
<dbReference type="AlphaFoldDB" id="A8LQI9"/>
<dbReference type="InterPro" id="IPR008995">
    <property type="entry name" value="Mo/tungstate-bd_C_term_dom"/>
</dbReference>
<dbReference type="EMBL" id="CP000830">
    <property type="protein sequence ID" value="ABV93856.1"/>
    <property type="molecule type" value="Genomic_DNA"/>
</dbReference>